<dbReference type="Pfam" id="PF00106">
    <property type="entry name" value="adh_short"/>
    <property type="match status" value="1"/>
</dbReference>
<comment type="caution">
    <text evidence="3">The sequence shown here is derived from an EMBL/GenBank/DDBJ whole genome shotgun (WGS) entry which is preliminary data.</text>
</comment>
<accession>A0A497XD66</accession>
<gene>
    <name evidence="3" type="ORF">DFR35_1549</name>
</gene>
<dbReference type="PANTHER" id="PTHR44196:SF1">
    <property type="entry name" value="DEHYDROGENASE_REDUCTASE SDR FAMILY MEMBER 7B"/>
    <property type="match status" value="1"/>
</dbReference>
<evidence type="ECO:0000256" key="1">
    <source>
        <dbReference type="ARBA" id="ARBA00006484"/>
    </source>
</evidence>
<keyword evidence="2" id="KW-0560">Oxidoreductase</keyword>
<dbReference type="AlphaFoldDB" id="A0A497XD66"/>
<evidence type="ECO:0000256" key="2">
    <source>
        <dbReference type="ARBA" id="ARBA00023002"/>
    </source>
</evidence>
<dbReference type="PANTHER" id="PTHR44196">
    <property type="entry name" value="DEHYDROGENASE/REDUCTASE SDR FAMILY MEMBER 7B"/>
    <property type="match status" value="1"/>
</dbReference>
<evidence type="ECO:0000313" key="3">
    <source>
        <dbReference type="EMBL" id="RLJ64900.1"/>
    </source>
</evidence>
<dbReference type="EMBL" id="RCCI01000005">
    <property type="protein sequence ID" value="RLJ64900.1"/>
    <property type="molecule type" value="Genomic_DNA"/>
</dbReference>
<reference evidence="3 4" key="1">
    <citation type="submission" date="2018-10" db="EMBL/GenBank/DDBJ databases">
        <title>Genomic Encyclopedia of Type Strains, Phase IV (KMG-IV): sequencing the most valuable type-strain genomes for metagenomic binning, comparative biology and taxonomic classification.</title>
        <authorList>
            <person name="Goeker M."/>
        </authorList>
    </citation>
    <scope>NUCLEOTIDE SEQUENCE [LARGE SCALE GENOMIC DNA]</scope>
    <source>
        <strain evidence="3 4">DSM 26916</strain>
    </source>
</reference>
<dbReference type="SUPFAM" id="SSF51735">
    <property type="entry name" value="NAD(P)-binding Rossmann-fold domains"/>
    <property type="match status" value="1"/>
</dbReference>
<keyword evidence="4" id="KW-1185">Reference proteome</keyword>
<dbReference type="PROSITE" id="PS00061">
    <property type="entry name" value="ADH_SHORT"/>
    <property type="match status" value="1"/>
</dbReference>
<dbReference type="Gene3D" id="3.40.50.720">
    <property type="entry name" value="NAD(P)-binding Rossmann-like Domain"/>
    <property type="match status" value="1"/>
</dbReference>
<comment type="similarity">
    <text evidence="1">Belongs to the short-chain dehydrogenases/reductases (SDR) family.</text>
</comment>
<dbReference type="GO" id="GO:0016491">
    <property type="term" value="F:oxidoreductase activity"/>
    <property type="evidence" value="ECO:0007669"/>
    <property type="project" value="UniProtKB-KW"/>
</dbReference>
<name>A0A497XD66_9PROT</name>
<dbReference type="InterPro" id="IPR036291">
    <property type="entry name" value="NAD(P)-bd_dom_sf"/>
</dbReference>
<protein>
    <submittedName>
        <fullName evidence="3">Short-subunit dehydrogenase</fullName>
    </submittedName>
</protein>
<evidence type="ECO:0000313" key="4">
    <source>
        <dbReference type="Proteomes" id="UP000268908"/>
    </source>
</evidence>
<dbReference type="InterPro" id="IPR020904">
    <property type="entry name" value="Sc_DH/Rdtase_CS"/>
</dbReference>
<proteinExistence type="inferred from homology"/>
<dbReference type="RefSeq" id="WP_121241293.1">
    <property type="nucleotide sequence ID" value="NZ_BHVV01000006.1"/>
</dbReference>
<dbReference type="GO" id="GO:0016020">
    <property type="term" value="C:membrane"/>
    <property type="evidence" value="ECO:0007669"/>
    <property type="project" value="TreeGrafter"/>
</dbReference>
<dbReference type="Proteomes" id="UP000268908">
    <property type="component" value="Unassembled WGS sequence"/>
</dbReference>
<organism evidence="3 4">
    <name type="scientific">Sulfurisoma sediminicola</name>
    <dbReference type="NCBI Taxonomy" id="1381557"/>
    <lineage>
        <taxon>Bacteria</taxon>
        <taxon>Pseudomonadati</taxon>
        <taxon>Pseudomonadota</taxon>
        <taxon>Betaproteobacteria</taxon>
        <taxon>Nitrosomonadales</taxon>
        <taxon>Sterolibacteriaceae</taxon>
        <taxon>Sulfurisoma</taxon>
    </lineage>
</organism>
<dbReference type="OrthoDB" id="9797538at2"/>
<dbReference type="InterPro" id="IPR002347">
    <property type="entry name" value="SDR_fam"/>
</dbReference>
<dbReference type="PRINTS" id="PR00081">
    <property type="entry name" value="GDHRDH"/>
</dbReference>
<sequence length="266" mass="28513">MNPRITDWQGLRVWIVGASSGIGAALARELAARGARVAVSARRRELLDRLAADLPQSLALPCDAADPAALEAAARKLDDLWQGVDVAIYAAGVWHPASASEFDGARIDATLDINLRGAMHFAAVLVPRLLRRGDGSSRSPRALAFVGSVAGYRPLPRALLYGTSKAALNYFAGALHLDLAQRGLGVFLINPGFVETPMTAVNDFPMPALVPAGRAVREILAGFARGRFEIHFPRRLSWALKALALLPDALYFPLIHTLTGTRHDAT</sequence>